<sequence>MLPNHLTRWSASIDSLPARGRDAAGAHRRHRQPNETLMMLARSFTPPTFPKTTSQRKKTCDRLFWRRFEPIGTLRQSYYF</sequence>
<dbReference type="Proteomes" id="UP000789595">
    <property type="component" value="Unassembled WGS sequence"/>
</dbReference>
<organism evidence="1 2">
    <name type="scientific">Pelagomonas calceolata</name>
    <dbReference type="NCBI Taxonomy" id="35677"/>
    <lineage>
        <taxon>Eukaryota</taxon>
        <taxon>Sar</taxon>
        <taxon>Stramenopiles</taxon>
        <taxon>Ochrophyta</taxon>
        <taxon>Pelagophyceae</taxon>
        <taxon>Pelagomonadales</taxon>
        <taxon>Pelagomonadaceae</taxon>
        <taxon>Pelagomonas</taxon>
    </lineage>
</organism>
<evidence type="ECO:0000313" key="2">
    <source>
        <dbReference type="Proteomes" id="UP000789595"/>
    </source>
</evidence>
<comment type="caution">
    <text evidence="1">The sequence shown here is derived from an EMBL/GenBank/DDBJ whole genome shotgun (WGS) entry which is preliminary data.</text>
</comment>
<gene>
    <name evidence="1" type="ORF">PECAL_6P10030</name>
</gene>
<name>A0A8J2T2F7_9STRA</name>
<reference evidence="1" key="1">
    <citation type="submission" date="2021-11" db="EMBL/GenBank/DDBJ databases">
        <authorList>
            <consortium name="Genoscope - CEA"/>
            <person name="William W."/>
        </authorList>
    </citation>
    <scope>NUCLEOTIDE SEQUENCE</scope>
</reference>
<proteinExistence type="predicted"/>
<dbReference type="AlphaFoldDB" id="A0A8J2T2F7"/>
<evidence type="ECO:0000313" key="1">
    <source>
        <dbReference type="EMBL" id="CAH0379384.1"/>
    </source>
</evidence>
<accession>A0A8J2T2F7</accession>
<protein>
    <submittedName>
        <fullName evidence="1">Uncharacterized protein</fullName>
    </submittedName>
</protein>
<dbReference type="EMBL" id="CAKKNE010000006">
    <property type="protein sequence ID" value="CAH0379384.1"/>
    <property type="molecule type" value="Genomic_DNA"/>
</dbReference>
<keyword evidence="2" id="KW-1185">Reference proteome</keyword>